<dbReference type="Pfam" id="PF00665">
    <property type="entry name" value="rve"/>
    <property type="match status" value="1"/>
</dbReference>
<name>A0A0J6WUE1_9FIRM</name>
<dbReference type="InterPro" id="IPR001584">
    <property type="entry name" value="Integrase_cat-core"/>
</dbReference>
<dbReference type="AlphaFoldDB" id="A0A0J6WUE1"/>
<dbReference type="Proteomes" id="UP000036503">
    <property type="component" value="Unassembled WGS sequence"/>
</dbReference>
<accession>A0A0J6WUE1</accession>
<dbReference type="InterPro" id="IPR050900">
    <property type="entry name" value="Transposase_IS3/IS150/IS904"/>
</dbReference>
<evidence type="ECO:0000313" key="4">
    <source>
        <dbReference type="Proteomes" id="UP000036503"/>
    </source>
</evidence>
<reference evidence="3 4" key="1">
    <citation type="submission" date="2015-06" db="EMBL/GenBank/DDBJ databases">
        <title>Draft genome sequence of beer spoilage bacterium Megasphaera cerevisiae type strain 20462.</title>
        <authorList>
            <person name="Kutumbaka K."/>
            <person name="Pasmowitz J."/>
            <person name="Mategko J."/>
            <person name="Reyes D."/>
            <person name="Friedrich A."/>
            <person name="Han S."/>
            <person name="Martens-Habbena W."/>
            <person name="Neal-McKinney J."/>
            <person name="Janagama H.K."/>
            <person name="Nadala C."/>
            <person name="Samadpour M."/>
        </authorList>
    </citation>
    <scope>NUCLEOTIDE SEQUENCE [LARGE SCALE GENOMIC DNA]</scope>
    <source>
        <strain evidence="3 4">DSM 20462</strain>
    </source>
</reference>
<dbReference type="InterPro" id="IPR025948">
    <property type="entry name" value="HTH-like_dom"/>
</dbReference>
<evidence type="ECO:0000256" key="1">
    <source>
        <dbReference type="ARBA" id="ARBA00002286"/>
    </source>
</evidence>
<dbReference type="PATRIC" id="fig|1122219.3.peg.1725"/>
<keyword evidence="4" id="KW-1185">Reference proteome</keyword>
<evidence type="ECO:0000259" key="2">
    <source>
        <dbReference type="PROSITE" id="PS50994"/>
    </source>
</evidence>
<dbReference type="InterPro" id="IPR048020">
    <property type="entry name" value="Transpos_IS3"/>
</dbReference>
<dbReference type="Pfam" id="PF13333">
    <property type="entry name" value="rve_2"/>
    <property type="match status" value="1"/>
</dbReference>
<dbReference type="InterPro" id="IPR036397">
    <property type="entry name" value="RNaseH_sf"/>
</dbReference>
<comment type="function">
    <text evidence="1">Involved in the transposition of the insertion sequence.</text>
</comment>
<feature type="domain" description="Integrase catalytic" evidence="2">
    <location>
        <begin position="120"/>
        <end position="279"/>
    </location>
</feature>
<protein>
    <submittedName>
        <fullName evidence="3">Integrase</fullName>
    </submittedName>
</protein>
<dbReference type="GO" id="GO:0003676">
    <property type="term" value="F:nucleic acid binding"/>
    <property type="evidence" value="ECO:0007669"/>
    <property type="project" value="InterPro"/>
</dbReference>
<dbReference type="PROSITE" id="PS50994">
    <property type="entry name" value="INTEGRASE"/>
    <property type="match status" value="1"/>
</dbReference>
<evidence type="ECO:0000313" key="3">
    <source>
        <dbReference type="EMBL" id="KMO86149.1"/>
    </source>
</evidence>
<dbReference type="Gene3D" id="3.30.420.10">
    <property type="entry name" value="Ribonuclease H-like superfamily/Ribonuclease H"/>
    <property type="match status" value="1"/>
</dbReference>
<dbReference type="EMBL" id="LEKT01000031">
    <property type="protein sequence ID" value="KMO86149.1"/>
    <property type="molecule type" value="Genomic_DNA"/>
</dbReference>
<dbReference type="GO" id="GO:0015074">
    <property type="term" value="P:DNA integration"/>
    <property type="evidence" value="ECO:0007669"/>
    <property type="project" value="InterPro"/>
</dbReference>
<proteinExistence type="predicted"/>
<sequence length="286" mass="33415">MDLTTKVNLVRNLLMTKELPAQKGAELLKVNRTSIYYKGTPISSEELACKAVIDRIHTDNPAWGARQMSSQLKSLGYLIGRRKARRYMTEMGMDAIYPKINLSKRMQQAKVCPYLLRNAVITRPNQAWSIDITYIPIKRGFLYLTAVIDWYSRCIVGWEVDDTLDTRMVTHALKRAFKVAKPLILNSDQGCQFTSKEYIKFLKENKVRQSMDGKRRWADNIMIERWFRSFKYEEAYLTQYGNLKEARQAIKNYIQTYNFKRHHSAIDYQAPATLYYPAMLIDYATA</sequence>
<dbReference type="InParanoid" id="A0A0J6WUE1"/>
<comment type="caution">
    <text evidence="3">The sequence shown here is derived from an EMBL/GenBank/DDBJ whole genome shotgun (WGS) entry which is preliminary data.</text>
</comment>
<dbReference type="PANTHER" id="PTHR46889">
    <property type="entry name" value="TRANSPOSASE INSF FOR INSERTION SEQUENCE IS3B-RELATED"/>
    <property type="match status" value="1"/>
</dbReference>
<dbReference type="PANTHER" id="PTHR46889:SF4">
    <property type="entry name" value="TRANSPOSASE INSO FOR INSERTION SEQUENCE ELEMENT IS911B-RELATED"/>
    <property type="match status" value="1"/>
</dbReference>
<dbReference type="SUPFAM" id="SSF53098">
    <property type="entry name" value="Ribonuclease H-like"/>
    <property type="match status" value="1"/>
</dbReference>
<organism evidence="3 4">
    <name type="scientific">Megasphaera cerevisiae DSM 20462</name>
    <dbReference type="NCBI Taxonomy" id="1122219"/>
    <lineage>
        <taxon>Bacteria</taxon>
        <taxon>Bacillati</taxon>
        <taxon>Bacillota</taxon>
        <taxon>Negativicutes</taxon>
        <taxon>Veillonellales</taxon>
        <taxon>Veillonellaceae</taxon>
        <taxon>Megasphaera</taxon>
    </lineage>
</organism>
<dbReference type="InterPro" id="IPR012337">
    <property type="entry name" value="RNaseH-like_sf"/>
</dbReference>
<dbReference type="Pfam" id="PF13276">
    <property type="entry name" value="HTH_21"/>
    <property type="match status" value="1"/>
</dbReference>
<dbReference type="NCBIfam" id="NF033516">
    <property type="entry name" value="transpos_IS3"/>
    <property type="match status" value="1"/>
</dbReference>
<gene>
    <name evidence="3" type="ORF">AB840_09535</name>
</gene>